<accession>A0ABP7XER3</accession>
<dbReference type="SUPFAM" id="SSF51126">
    <property type="entry name" value="Pectin lyase-like"/>
    <property type="match status" value="1"/>
</dbReference>
<dbReference type="SMART" id="SM00710">
    <property type="entry name" value="PbH1"/>
    <property type="match status" value="6"/>
</dbReference>
<feature type="compositionally biased region" description="Low complexity" evidence="1">
    <location>
        <begin position="572"/>
        <end position="598"/>
    </location>
</feature>
<evidence type="ECO:0000256" key="1">
    <source>
        <dbReference type="SAM" id="MobiDB-lite"/>
    </source>
</evidence>
<keyword evidence="4" id="KW-1185">Reference proteome</keyword>
<proteinExistence type="predicted"/>
<feature type="compositionally biased region" description="Pro residues" evidence="1">
    <location>
        <begin position="599"/>
        <end position="612"/>
    </location>
</feature>
<dbReference type="Gene3D" id="2.160.20.10">
    <property type="entry name" value="Single-stranded right-handed beta-helix, Pectin lyase-like"/>
    <property type="match status" value="1"/>
</dbReference>
<dbReference type="InterPro" id="IPR012334">
    <property type="entry name" value="Pectin_lyas_fold"/>
</dbReference>
<comment type="caution">
    <text evidence="3">The sequence shown here is derived from an EMBL/GenBank/DDBJ whole genome shotgun (WGS) entry which is preliminary data.</text>
</comment>
<sequence length="677" mass="69510">MSVRSAAARWVLRLAVVLLLAGGAGAVAVSRHDPPRADDGRGRPDAVVPVTAGERAQVGILQREDRRLARLGPDGRDGLRPAVRSGVLVLPARRRDYTARDLVAARVLDRVGDVWTLRRSVVVRRGAALVLDLPGRELRLLGAPGRPTSIVAWGGDLTVRGAPDDPARIVGWDGAVGVVGAPDTDPDDGRGYLRVKDGRLVVHDVVLSDLGFWSGRTGGLAITGSASAAPVDRPSADLRRVVTEGLTVGLYASAARDVVGRDLTLGASGLAGVVLVNYTAAVDLRTVSVRGSGGDGVVVDHGAHDVAMTGLSVGGVAGDGVRADGSSLADGPNPAGYAPGNRSGLRLTDTTVEDAAGDGISITGFDDVRVETAAVTSDGVPLRLAGPGRGLRVADADLRVEPGVDPGADGARSALGPGLLVGPSLDDVVVVDARIVGGPTGVQVDRSVLRLDGGSVRASADQGHAVLATGGVTRVEVRGTTVAGRGAGALVGRTGATVIGSEVDDRWSQRPQALLWVETHVSAVPLLVVLVVPVLGLAFVSRRRRRHRELRALLEDALVRRGREALADYRAPAAPAAPAAPTSSPLSAPTPPDATGAPTPAPAPAPPGPAPGPVEGERRHDLLAGRTFTSVREFAVTAVTAGYPVTEVARTLRVPTSRVRAWLEQDAAARLTTSARE</sequence>
<dbReference type="InterPro" id="IPR011050">
    <property type="entry name" value="Pectin_lyase_fold/virulence"/>
</dbReference>
<keyword evidence="2" id="KW-1133">Transmembrane helix</keyword>
<dbReference type="RefSeq" id="WP_344732260.1">
    <property type="nucleotide sequence ID" value="NZ_BAAAZH010000010.1"/>
</dbReference>
<dbReference type="EMBL" id="BAAAZH010000010">
    <property type="protein sequence ID" value="GAA4113700.1"/>
    <property type="molecule type" value="Genomic_DNA"/>
</dbReference>
<evidence type="ECO:0000256" key="2">
    <source>
        <dbReference type="SAM" id="Phobius"/>
    </source>
</evidence>
<feature type="region of interest" description="Disordered" evidence="1">
    <location>
        <begin position="325"/>
        <end position="345"/>
    </location>
</feature>
<keyword evidence="2" id="KW-0472">Membrane</keyword>
<feature type="region of interest" description="Disordered" evidence="1">
    <location>
        <begin position="572"/>
        <end position="617"/>
    </location>
</feature>
<name>A0ABP7XER3_9ACTN</name>
<evidence type="ECO:0000313" key="4">
    <source>
        <dbReference type="Proteomes" id="UP001501495"/>
    </source>
</evidence>
<evidence type="ECO:0008006" key="5">
    <source>
        <dbReference type="Google" id="ProtNLM"/>
    </source>
</evidence>
<organism evidence="3 4">
    <name type="scientific">Nocardioides fonticola</name>
    <dbReference type="NCBI Taxonomy" id="450363"/>
    <lineage>
        <taxon>Bacteria</taxon>
        <taxon>Bacillati</taxon>
        <taxon>Actinomycetota</taxon>
        <taxon>Actinomycetes</taxon>
        <taxon>Propionibacteriales</taxon>
        <taxon>Nocardioidaceae</taxon>
        <taxon>Nocardioides</taxon>
    </lineage>
</organism>
<evidence type="ECO:0000313" key="3">
    <source>
        <dbReference type="EMBL" id="GAA4113700.1"/>
    </source>
</evidence>
<dbReference type="InterPro" id="IPR006626">
    <property type="entry name" value="PbH1"/>
</dbReference>
<feature type="transmembrane region" description="Helical" evidence="2">
    <location>
        <begin position="521"/>
        <end position="541"/>
    </location>
</feature>
<dbReference type="Proteomes" id="UP001501495">
    <property type="component" value="Unassembled WGS sequence"/>
</dbReference>
<protein>
    <recommendedName>
        <fullName evidence="5">Right-handed parallel beta-helix repeat-containing protein</fullName>
    </recommendedName>
</protein>
<reference evidence="4" key="1">
    <citation type="journal article" date="2019" name="Int. J. Syst. Evol. Microbiol.">
        <title>The Global Catalogue of Microorganisms (GCM) 10K type strain sequencing project: providing services to taxonomists for standard genome sequencing and annotation.</title>
        <authorList>
            <consortium name="The Broad Institute Genomics Platform"/>
            <consortium name="The Broad Institute Genome Sequencing Center for Infectious Disease"/>
            <person name="Wu L."/>
            <person name="Ma J."/>
        </authorList>
    </citation>
    <scope>NUCLEOTIDE SEQUENCE [LARGE SCALE GENOMIC DNA]</scope>
    <source>
        <strain evidence="4">JCM 16703</strain>
    </source>
</reference>
<keyword evidence="2" id="KW-0812">Transmembrane</keyword>
<gene>
    <name evidence="3" type="ORF">GCM10022215_11040</name>
</gene>